<dbReference type="Pfam" id="PF14078">
    <property type="entry name" value="DUF4259"/>
    <property type="match status" value="1"/>
</dbReference>
<gene>
    <name evidence="1" type="ORF">H010_03662</name>
</gene>
<protein>
    <recommendedName>
        <fullName evidence="3">DUF4259 domain-containing protein</fullName>
    </recommendedName>
</protein>
<keyword evidence="2" id="KW-1185">Reference proteome</keyword>
<evidence type="ECO:0008006" key="3">
    <source>
        <dbReference type="Google" id="ProtNLM"/>
    </source>
</evidence>
<dbReference type="InterPro" id="IPR025355">
    <property type="entry name" value="DUF4259"/>
</dbReference>
<dbReference type="AlphaFoldDB" id="A0A9X4NN64"/>
<evidence type="ECO:0000313" key="1">
    <source>
        <dbReference type="EMBL" id="MDG5974333.1"/>
    </source>
</evidence>
<name>A0A9X4NN64_9BURK</name>
<dbReference type="Proteomes" id="UP001152876">
    <property type="component" value="Unassembled WGS sequence"/>
</dbReference>
<comment type="caution">
    <text evidence="1">The sequence shown here is derived from an EMBL/GenBank/DDBJ whole genome shotgun (WGS) entry which is preliminary data.</text>
</comment>
<organism evidence="1 2">
    <name type="scientific">Hydrogenophaga taeniospiralis CCUG 15921</name>
    <dbReference type="NCBI Taxonomy" id="1281780"/>
    <lineage>
        <taxon>Bacteria</taxon>
        <taxon>Pseudomonadati</taxon>
        <taxon>Pseudomonadota</taxon>
        <taxon>Betaproteobacteria</taxon>
        <taxon>Burkholderiales</taxon>
        <taxon>Comamonadaceae</taxon>
        <taxon>Hydrogenophaga</taxon>
    </lineage>
</organism>
<reference evidence="1" key="1">
    <citation type="submission" date="2013-01" db="EMBL/GenBank/DDBJ databases">
        <title>Genome draft of Hydrogenophaga taeniospiralis 2K1.</title>
        <authorList>
            <person name="Gomila M."/>
            <person name="Lalucat J."/>
        </authorList>
    </citation>
    <scope>NUCLEOTIDE SEQUENCE</scope>
    <source>
        <strain evidence="1">CCUG 15921</strain>
    </source>
</reference>
<accession>A0A9X4NN64</accession>
<dbReference type="EMBL" id="AOGK01000002">
    <property type="protein sequence ID" value="MDG5974333.1"/>
    <property type="molecule type" value="Genomic_DNA"/>
</dbReference>
<evidence type="ECO:0000313" key="2">
    <source>
        <dbReference type="Proteomes" id="UP001152876"/>
    </source>
</evidence>
<sequence length="141" mass="15890">MGAWGHKNFENDDAGDWVYDLEKSKDKSVIHQALDTVLNNQEYLEAPDCCVALAAAEVVYAGKTSDHSRVSEDVSAWLNRKHGFIKKKAITFDSEDVSKSIQAVGKILDSSELKELWEESDDFQSWVDLQIELIANLEERA</sequence>
<proteinExistence type="predicted"/>
<dbReference type="RefSeq" id="WP_169804759.1">
    <property type="nucleotide sequence ID" value="NZ_AOGK01000002.1"/>
</dbReference>